<dbReference type="PROSITE" id="PS50005">
    <property type="entry name" value="TPR"/>
    <property type="match status" value="1"/>
</dbReference>
<dbReference type="Pfam" id="PF13424">
    <property type="entry name" value="TPR_12"/>
    <property type="match status" value="1"/>
</dbReference>
<feature type="region of interest" description="Disordered" evidence="16">
    <location>
        <begin position="910"/>
        <end position="930"/>
    </location>
</feature>
<dbReference type="GO" id="GO:0000724">
    <property type="term" value="P:double-strand break repair via homologous recombination"/>
    <property type="evidence" value="ECO:0007669"/>
    <property type="project" value="TreeGrafter"/>
</dbReference>
<feature type="region of interest" description="Disordered" evidence="16">
    <location>
        <begin position="465"/>
        <end position="529"/>
    </location>
</feature>
<dbReference type="GeneID" id="106066875"/>
<feature type="repeat" description="ANK" evidence="14">
    <location>
        <begin position="597"/>
        <end position="629"/>
    </location>
</feature>
<dbReference type="InterPro" id="IPR019734">
    <property type="entry name" value="TPR_rpt"/>
</dbReference>
<evidence type="ECO:0000256" key="12">
    <source>
        <dbReference type="ARBA" id="ARBA00023204"/>
    </source>
</evidence>
<evidence type="ECO:0000256" key="5">
    <source>
        <dbReference type="ARBA" id="ARBA00022454"/>
    </source>
</evidence>
<feature type="repeat" description="ANK" evidence="14">
    <location>
        <begin position="528"/>
        <end position="560"/>
    </location>
</feature>
<dbReference type="SMART" id="SM00368">
    <property type="entry name" value="LRR_RI"/>
    <property type="match status" value="5"/>
</dbReference>
<dbReference type="Gene3D" id="1.25.40.10">
    <property type="entry name" value="Tetratricopeptide repeat domain"/>
    <property type="match status" value="2"/>
</dbReference>
<dbReference type="Gene3D" id="1.25.40.20">
    <property type="entry name" value="Ankyrin repeat-containing domain"/>
    <property type="match status" value="1"/>
</dbReference>
<dbReference type="PANTHER" id="PTHR46358:SF1">
    <property type="entry name" value="TONSOKU-LIKE PROTEIN"/>
    <property type="match status" value="1"/>
</dbReference>
<dbReference type="InterPro" id="IPR011990">
    <property type="entry name" value="TPR-like_helical_dom_sf"/>
</dbReference>
<dbReference type="OMA" id="ITQHLAK"/>
<dbReference type="InterPro" id="IPR052311">
    <property type="entry name" value="MMS22L-TONSL_complex_comp"/>
</dbReference>
<evidence type="ECO:0000256" key="6">
    <source>
        <dbReference type="ARBA" id="ARBA00022614"/>
    </source>
</evidence>
<dbReference type="InterPro" id="IPR032675">
    <property type="entry name" value="LRR_dom_sf"/>
</dbReference>
<dbReference type="SUPFAM" id="SSF52047">
    <property type="entry name" value="RNI-like"/>
    <property type="match status" value="1"/>
</dbReference>
<evidence type="ECO:0000256" key="2">
    <source>
        <dbReference type="ARBA" id="ARBA00004286"/>
    </source>
</evidence>
<evidence type="ECO:0000256" key="1">
    <source>
        <dbReference type="ARBA" id="ARBA00004123"/>
    </source>
</evidence>
<proteinExistence type="inferred from homology"/>
<evidence type="ECO:0000256" key="9">
    <source>
        <dbReference type="ARBA" id="ARBA00022803"/>
    </source>
</evidence>
<feature type="region of interest" description="Disordered" evidence="16">
    <location>
        <begin position="843"/>
        <end position="872"/>
    </location>
</feature>
<evidence type="ECO:0000256" key="4">
    <source>
        <dbReference type="ARBA" id="ARBA00017829"/>
    </source>
</evidence>
<evidence type="ECO:0000313" key="17">
    <source>
        <dbReference type="Proteomes" id="UP001165740"/>
    </source>
</evidence>
<dbReference type="GO" id="GO:0006325">
    <property type="term" value="P:chromatin organization"/>
    <property type="evidence" value="ECO:0007669"/>
    <property type="project" value="UniProtKB-KW"/>
</dbReference>
<reference evidence="18 19" key="1">
    <citation type="submission" date="2025-04" db="UniProtKB">
        <authorList>
            <consortium name="RefSeq"/>
        </authorList>
    </citation>
    <scope>IDENTIFICATION</scope>
</reference>
<comment type="similarity">
    <text evidence="3">Belongs to the Tonsoku family.</text>
</comment>
<dbReference type="Gene3D" id="3.80.10.10">
    <property type="entry name" value="Ribonuclease Inhibitor"/>
    <property type="match status" value="1"/>
</dbReference>
<name>A0A9W3AYN5_BIOGL</name>
<comment type="subcellular location">
    <subcellularLocation>
        <location evidence="2">Chromosome</location>
    </subcellularLocation>
    <subcellularLocation>
        <location evidence="1">Nucleus</location>
    </subcellularLocation>
</comment>
<evidence type="ECO:0000256" key="11">
    <source>
        <dbReference type="ARBA" id="ARBA00023043"/>
    </source>
</evidence>
<feature type="repeat" description="ANK" evidence="14">
    <location>
        <begin position="561"/>
        <end position="593"/>
    </location>
</feature>
<dbReference type="SMART" id="SM00248">
    <property type="entry name" value="ANK"/>
    <property type="match status" value="3"/>
</dbReference>
<dbReference type="PROSITE" id="PS50297">
    <property type="entry name" value="ANK_REP_REGION"/>
    <property type="match status" value="3"/>
</dbReference>
<keyword evidence="8" id="KW-0227">DNA damage</keyword>
<keyword evidence="17" id="KW-1185">Reference proteome</keyword>
<dbReference type="GO" id="GO:0043596">
    <property type="term" value="C:nuclear replication fork"/>
    <property type="evidence" value="ECO:0007669"/>
    <property type="project" value="TreeGrafter"/>
</dbReference>
<protein>
    <recommendedName>
        <fullName evidence="4">Tonsoku-like protein</fullName>
    </recommendedName>
</protein>
<feature type="compositionally biased region" description="Polar residues" evidence="16">
    <location>
        <begin position="851"/>
        <end position="863"/>
    </location>
</feature>
<dbReference type="InterPro" id="IPR001611">
    <property type="entry name" value="Leu-rich_rpt"/>
</dbReference>
<keyword evidence="12" id="KW-0234">DNA repair</keyword>
<keyword evidence="6" id="KW-0433">Leucine-rich repeat</keyword>
<dbReference type="Pfam" id="PF12796">
    <property type="entry name" value="Ank_2"/>
    <property type="match status" value="1"/>
</dbReference>
<dbReference type="Proteomes" id="UP001165740">
    <property type="component" value="Chromosome 7"/>
</dbReference>
<accession>A0A9W3AYN5</accession>
<dbReference type="PROSITE" id="PS50088">
    <property type="entry name" value="ANK_REPEAT"/>
    <property type="match status" value="3"/>
</dbReference>
<keyword evidence="11 14" id="KW-0040">ANK repeat</keyword>
<evidence type="ECO:0000256" key="7">
    <source>
        <dbReference type="ARBA" id="ARBA00022737"/>
    </source>
</evidence>
<dbReference type="OrthoDB" id="5806726at2759"/>
<feature type="repeat" description="TPR" evidence="15">
    <location>
        <begin position="352"/>
        <end position="385"/>
    </location>
</feature>
<dbReference type="InterPro" id="IPR002110">
    <property type="entry name" value="Ankyrin_rpt"/>
</dbReference>
<keyword evidence="13" id="KW-0539">Nucleus</keyword>
<keyword evidence="5" id="KW-0158">Chromosome</keyword>
<dbReference type="SMART" id="SM00028">
    <property type="entry name" value="TPR"/>
    <property type="match status" value="7"/>
</dbReference>
<dbReference type="GO" id="GO:0031297">
    <property type="term" value="P:replication fork processing"/>
    <property type="evidence" value="ECO:0007669"/>
    <property type="project" value="TreeGrafter"/>
</dbReference>
<gene>
    <name evidence="18 19" type="primary">LOC106066875</name>
</gene>
<keyword evidence="9 15" id="KW-0802">TPR repeat</keyword>
<keyword evidence="10" id="KW-0156">Chromatin regulator</keyword>
<evidence type="ECO:0000256" key="8">
    <source>
        <dbReference type="ARBA" id="ARBA00022763"/>
    </source>
</evidence>
<dbReference type="SUPFAM" id="SSF48452">
    <property type="entry name" value="TPR-like"/>
    <property type="match status" value="3"/>
</dbReference>
<evidence type="ECO:0000256" key="16">
    <source>
        <dbReference type="SAM" id="MobiDB-lite"/>
    </source>
</evidence>
<evidence type="ECO:0000256" key="15">
    <source>
        <dbReference type="PROSITE-ProRule" id="PRU00339"/>
    </source>
</evidence>
<evidence type="ECO:0000313" key="19">
    <source>
        <dbReference type="RefSeq" id="XP_055892330.1"/>
    </source>
</evidence>
<evidence type="ECO:0000256" key="13">
    <source>
        <dbReference type="ARBA" id="ARBA00023242"/>
    </source>
</evidence>
<dbReference type="PANTHER" id="PTHR46358">
    <property type="entry name" value="TONSOKU-LIKE PROTEIN"/>
    <property type="match status" value="1"/>
</dbReference>
<dbReference type="Pfam" id="PF13516">
    <property type="entry name" value="LRR_6"/>
    <property type="match status" value="1"/>
</dbReference>
<dbReference type="RefSeq" id="XP_055892329.1">
    <property type="nucleotide sequence ID" value="XM_056036354.1"/>
</dbReference>
<dbReference type="InterPro" id="IPR036770">
    <property type="entry name" value="Ankyrin_rpt-contain_sf"/>
</dbReference>
<dbReference type="Pfam" id="PF13857">
    <property type="entry name" value="Ank_5"/>
    <property type="match status" value="1"/>
</dbReference>
<evidence type="ECO:0000313" key="18">
    <source>
        <dbReference type="RefSeq" id="XP_055892329.1"/>
    </source>
</evidence>
<organism evidence="17 18">
    <name type="scientific">Biomphalaria glabrata</name>
    <name type="common">Bloodfluke planorb</name>
    <name type="synonym">Freshwater snail</name>
    <dbReference type="NCBI Taxonomy" id="6526"/>
    <lineage>
        <taxon>Eukaryota</taxon>
        <taxon>Metazoa</taxon>
        <taxon>Spiralia</taxon>
        <taxon>Lophotrochozoa</taxon>
        <taxon>Mollusca</taxon>
        <taxon>Gastropoda</taxon>
        <taxon>Heterobranchia</taxon>
        <taxon>Euthyneura</taxon>
        <taxon>Panpulmonata</taxon>
        <taxon>Hygrophila</taxon>
        <taxon>Lymnaeoidea</taxon>
        <taxon>Planorbidae</taxon>
        <taxon>Biomphalaria</taxon>
    </lineage>
</organism>
<evidence type="ECO:0000256" key="14">
    <source>
        <dbReference type="PROSITE-ProRule" id="PRU00023"/>
    </source>
</evidence>
<dbReference type="SUPFAM" id="SSF48403">
    <property type="entry name" value="Ankyrin repeat"/>
    <property type="match status" value="1"/>
</dbReference>
<keyword evidence="7" id="KW-0677">Repeat</keyword>
<dbReference type="RefSeq" id="XP_055892330.1">
    <property type="nucleotide sequence ID" value="XM_056036355.1"/>
</dbReference>
<sequence>MDAEDAADVERYIRDKRRAETKNKLNEVAQLCNCIGEIYSKYGRYVDAIQEHTQERQLSEVLNDKIGEAIACRKIGECHCALGQFTEALELQKRHLTLARECGNHLEEQRAWATIGRTYLCQTETRNLQEAAIAGKKAEKAFVKALEMCEKIKSTVKLAEYMAMKGRLYLNLGHVFDARGDVATSADMMKRAVSIAQKFKLEDELYMCNVGLATMYQKNCQYSQALRFLEVALKLADKLRDKVRERELFVQKAKVHVCVGDFLAAKHCLKKAHKLKVDSEISEEVLTKIFQSVNKMQEAVQDIETETEEKKLSKHLEIVADCCAELGNYNEAIENYLKVLQYASLMSSEERAAIYISLGQTYADLQQYDNAILYYKQEVAERKDNFEQSCQTLLNVAELEELKGSKYTEVCKVYMSAFEAAKKAKSPKLQVQTLKSLISLQKACKQTTHLQETEKKLAAVTKKYNLRSSSDSQSDDDSDKLSDKQDDGGNISLSDLTVSDESDGDPGNSLSDVPVGRKKSKLARRNEKGETPLHRACIEGNLKKVKSLISEGHPVNPRDYCGWLPLHEACNHGHTAVVEHLLDCGAWINDRGGDRCGGVTPLIDAANCGNLDVVRLLVDRGANLMAKDDDGNTALDSLQAWYSRTCDMLGARDELDYQTTETLLHNRMGKEKNFSTIVKPKVSSPQKSKSKVLEKKINVRLPDLTDDSDEIEDEVTNTLKATVQDKRKKLNVLKKKREIHFSSTKEKKRSSFDDDCPDMDSLHPGILLSTSSSDIDDAAHFYQSAMDYVGSSAQKRSEIDNNLVQVEDKGHLTSSCLPALVNANEDVGDNWLIDDMKAPKNKRKSAAASKIMSTSSVRASNLNKRSRSAEMKDSFTPFRKKRSMYCAKVDSLKDNTDSIYHPPRVMEASFNDSSNEACPVSSSTESTSGVQKLQGEAEAEFWDSDDEMLSHVDTFCEEPAMDVSARESSPVLLSRVNIPRNNQCDKVNSVESFISHKPADNLAQDMFFSKTSDLLKKIALACQESVAVEPQPLSQALAEDVAEKPSYKNSLRVKVKFGEQTLLIPIQPSDQSKNIAWLTLQAQQRYFNMFLLLPTLTFSTQDDTILCPGDTISTVLQDNDIFTANVSSWERPRLELRYEQACKLSLSEPNKSVGAALKQCDASGRLELKDLSLGTSGLHPVFQALEGQKTLTELCLSGNRLGDSGLTSLMKVIPSLPVLKVLILDTNNISAEGIQIISLALKSELSLQSLSHLSLAHNCLDDIASETLTALLKNLPELKSLNLSACSFTNKLFTSTFCEALRGCKLEHVSVAENQIKLEGVRALLKSLHTWCLHSLDISHTRSSCDGDLGVELEKFLSDQSCHLEALSVSGCHWSESDVLLLNRLATSCKTLRSLQLSQNQNINNKTLQKLLYLCCGSGLEELVARGCSVTSPLGGEFIDAFKIKMSSSRPLKKFVLSCRTLQPSEASSLCDIWKETWKLQGVMKIIGAAISLTVSS</sequence>
<evidence type="ECO:0000256" key="10">
    <source>
        <dbReference type="ARBA" id="ARBA00022853"/>
    </source>
</evidence>
<evidence type="ECO:0000256" key="3">
    <source>
        <dbReference type="ARBA" id="ARBA00010999"/>
    </source>
</evidence>